<dbReference type="AlphaFoldDB" id="A0A428P807"/>
<evidence type="ECO:0000256" key="2">
    <source>
        <dbReference type="SAM" id="SignalP"/>
    </source>
</evidence>
<dbReference type="OrthoDB" id="5428787at2759"/>
<protein>
    <recommendedName>
        <fullName evidence="5">Apple domain-containing protein</fullName>
    </recommendedName>
</protein>
<feature type="chain" id="PRO_5019444026" description="Apple domain-containing protein" evidence="2">
    <location>
        <begin position="18"/>
        <end position="416"/>
    </location>
</feature>
<evidence type="ECO:0000256" key="1">
    <source>
        <dbReference type="SAM" id="MobiDB-lite"/>
    </source>
</evidence>
<proteinExistence type="predicted"/>
<feature type="region of interest" description="Disordered" evidence="1">
    <location>
        <begin position="131"/>
        <end position="202"/>
    </location>
</feature>
<feature type="signal peptide" evidence="2">
    <location>
        <begin position="1"/>
        <end position="17"/>
    </location>
</feature>
<dbReference type="EMBL" id="NKCI01000184">
    <property type="protein sequence ID" value="RSL49183.1"/>
    <property type="molecule type" value="Genomic_DNA"/>
</dbReference>
<sequence length="416" mass="42928">MQLKLLVLTALQGFVAAQTTVFSQEVCVTQTGRVSVSPVRRTTITQTTGLTFRTTVCPAPRTVTRTITPALVTTTSTVSVTAISTITTVQVTGTSTNFVTNDPVTVFDTVTVTDTATAGSTATVTVTTTGTVTQPAPAGFTPLSEEPDYRAKKKKKRSLAGRIPLLKREPCTRKKSTAGSGSGSGSGSDSGPPSGSNSNLNPIRIAQRSYPQTVRCLKVVKTVRVSTIRPATCVQTRSSTVTLAASTSTVFATTTALGSTTVTVPTVSAVTVTVSPTVTAQTTITTTATTTITGTTTVTETAPAQTVYAACAANNQVSSANGGHQFSAITVNSPGTQNQVFSRTANSGYDCCVACFQAENCIFSYYDNAGGCDIVVGQTCDQRDAMGTSFETSQDGTLNYVLSNGPCGRVANGGDV</sequence>
<feature type="compositionally biased region" description="Low complexity" evidence="1">
    <location>
        <begin position="189"/>
        <end position="199"/>
    </location>
</feature>
<name>A0A428P807_9HYPO</name>
<evidence type="ECO:0000313" key="3">
    <source>
        <dbReference type="EMBL" id="RSL49183.1"/>
    </source>
</evidence>
<comment type="caution">
    <text evidence="3">The sequence shown here is derived from an EMBL/GenBank/DDBJ whole genome shotgun (WGS) entry which is preliminary data.</text>
</comment>
<evidence type="ECO:0008006" key="5">
    <source>
        <dbReference type="Google" id="ProtNLM"/>
    </source>
</evidence>
<reference evidence="3 4" key="1">
    <citation type="submission" date="2017-06" db="EMBL/GenBank/DDBJ databases">
        <title>Comparative genomic analysis of Ambrosia Fusariam Clade fungi.</title>
        <authorList>
            <person name="Stajich J.E."/>
            <person name="Carrillo J."/>
            <person name="Kijimoto T."/>
            <person name="Eskalen A."/>
            <person name="O'Donnell K."/>
            <person name="Kasson M."/>
        </authorList>
    </citation>
    <scope>NUCLEOTIDE SEQUENCE [LARGE SCALE GENOMIC DNA]</scope>
    <source>
        <strain evidence="3 4">NRRL62584</strain>
    </source>
</reference>
<dbReference type="Proteomes" id="UP000288168">
    <property type="component" value="Unassembled WGS sequence"/>
</dbReference>
<accession>A0A428P807</accession>
<keyword evidence="2" id="KW-0732">Signal</keyword>
<organism evidence="3 4">
    <name type="scientific">Fusarium duplospermum</name>
    <dbReference type="NCBI Taxonomy" id="1325734"/>
    <lineage>
        <taxon>Eukaryota</taxon>
        <taxon>Fungi</taxon>
        <taxon>Dikarya</taxon>
        <taxon>Ascomycota</taxon>
        <taxon>Pezizomycotina</taxon>
        <taxon>Sordariomycetes</taxon>
        <taxon>Hypocreomycetidae</taxon>
        <taxon>Hypocreales</taxon>
        <taxon>Nectriaceae</taxon>
        <taxon>Fusarium</taxon>
        <taxon>Fusarium solani species complex</taxon>
    </lineage>
</organism>
<gene>
    <name evidence="3" type="ORF">CEP54_012554</name>
</gene>
<keyword evidence="4" id="KW-1185">Reference proteome</keyword>
<dbReference type="STRING" id="1325734.A0A428P807"/>
<evidence type="ECO:0000313" key="4">
    <source>
        <dbReference type="Proteomes" id="UP000288168"/>
    </source>
</evidence>